<keyword evidence="2 8" id="KW-1003">Cell membrane</keyword>
<evidence type="ECO:0000313" key="9">
    <source>
        <dbReference type="EMBL" id="ESP87605.1"/>
    </source>
</evidence>
<keyword evidence="10" id="KW-1185">Reference proteome</keyword>
<keyword evidence="4 8" id="KW-1133">Transmembrane helix</keyword>
<dbReference type="EMBL" id="ASGZ01000055">
    <property type="protein sequence ID" value="ESP87605.1"/>
    <property type="molecule type" value="Genomic_DNA"/>
</dbReference>
<dbReference type="PANTHER" id="PTHR28259">
    <property type="entry name" value="FLUORIDE EXPORT PROTEIN 1-RELATED"/>
    <property type="match status" value="1"/>
</dbReference>
<evidence type="ECO:0000256" key="1">
    <source>
        <dbReference type="ARBA" id="ARBA00004651"/>
    </source>
</evidence>
<evidence type="ECO:0000256" key="7">
    <source>
        <dbReference type="ARBA" id="ARBA00035585"/>
    </source>
</evidence>
<dbReference type="GO" id="GO:0062054">
    <property type="term" value="F:fluoride channel activity"/>
    <property type="evidence" value="ECO:0007669"/>
    <property type="project" value="UniProtKB-UniRule"/>
</dbReference>
<accession>V4HA66</accession>
<dbReference type="Proteomes" id="UP000017840">
    <property type="component" value="Unassembled WGS sequence"/>
</dbReference>
<keyword evidence="5 8" id="KW-0472">Membrane</keyword>
<keyword evidence="8" id="KW-0813">Transport</keyword>
<feature type="transmembrane region" description="Helical" evidence="8">
    <location>
        <begin position="93"/>
        <end position="113"/>
    </location>
</feature>
<evidence type="ECO:0000313" key="10">
    <source>
        <dbReference type="Proteomes" id="UP000017840"/>
    </source>
</evidence>
<dbReference type="PATRIC" id="fig|1324957.4.peg.2679"/>
<sequence>MSAAGPLAAALVAVGGALGASGRYLLGERIPGRRATVAVNVAGSFLLGATGAAVAAGAPGGAALLVGTGFCGAFTTYSSFAVEMRALAADGEWRTLVGFAVGTVVAALAGAAVGGRVGGLWP</sequence>
<feature type="transmembrane region" description="Helical" evidence="8">
    <location>
        <begin position="35"/>
        <end position="55"/>
    </location>
</feature>
<feature type="transmembrane region" description="Helical" evidence="8">
    <location>
        <begin position="62"/>
        <end position="81"/>
    </location>
</feature>
<gene>
    <name evidence="8" type="primary">fluC</name>
    <name evidence="8" type="synonym">crcB</name>
    <name evidence="9" type="ORF">K933_13207</name>
</gene>
<comment type="activity regulation">
    <text evidence="8">Na(+) is not transported, but it plays an essential structural role and its presence is essential for fluoride channel function.</text>
</comment>
<evidence type="ECO:0000256" key="2">
    <source>
        <dbReference type="ARBA" id="ARBA00022475"/>
    </source>
</evidence>
<dbReference type="HAMAP" id="MF_00454">
    <property type="entry name" value="FluC"/>
    <property type="match status" value="1"/>
</dbReference>
<dbReference type="GO" id="GO:0046872">
    <property type="term" value="F:metal ion binding"/>
    <property type="evidence" value="ECO:0007669"/>
    <property type="project" value="UniProtKB-KW"/>
</dbReference>
<reference evidence="9 10" key="1">
    <citation type="journal article" date="2013" name="Genome Announc.">
        <title>Draft Genome Sequence of 'Candidatus Halobonum tyrrellensis' Strain G22, Isolated from the Hypersaline Waters of Lake Tyrrell, Australia.</title>
        <authorList>
            <person name="Ugalde J.A."/>
            <person name="Narasingarao P."/>
            <person name="Kuo S."/>
            <person name="Podell S."/>
            <person name="Allen E.E."/>
        </authorList>
    </citation>
    <scope>NUCLEOTIDE SEQUENCE [LARGE SCALE GENOMIC DNA]</scope>
    <source>
        <strain evidence="9 10">G22</strain>
    </source>
</reference>
<dbReference type="GO" id="GO:0005886">
    <property type="term" value="C:plasma membrane"/>
    <property type="evidence" value="ECO:0007669"/>
    <property type="project" value="UniProtKB-SubCell"/>
</dbReference>
<dbReference type="eggNOG" id="arCOG04701">
    <property type="taxonomic scope" value="Archaea"/>
</dbReference>
<dbReference type="GO" id="GO:0140114">
    <property type="term" value="P:cellular detoxification of fluoride"/>
    <property type="evidence" value="ECO:0007669"/>
    <property type="project" value="UniProtKB-UniRule"/>
</dbReference>
<comment type="subcellular location">
    <subcellularLocation>
        <location evidence="1 8">Cell membrane</location>
        <topology evidence="1 8">Multi-pass membrane protein</topology>
    </subcellularLocation>
</comment>
<dbReference type="Pfam" id="PF02537">
    <property type="entry name" value="CRCB"/>
    <property type="match status" value="1"/>
</dbReference>
<comment type="caution">
    <text evidence="9">The sequence shown here is derived from an EMBL/GenBank/DDBJ whole genome shotgun (WGS) entry which is preliminary data.</text>
</comment>
<organism evidence="9 10">
    <name type="scientific">Candidatus Halobonum tyrrellensis G22</name>
    <dbReference type="NCBI Taxonomy" id="1324957"/>
    <lineage>
        <taxon>Archaea</taxon>
        <taxon>Methanobacteriati</taxon>
        <taxon>Methanobacteriota</taxon>
        <taxon>Stenosarchaea group</taxon>
        <taxon>Halobacteria</taxon>
        <taxon>Halobacteriales</taxon>
        <taxon>Haloferacaceae</taxon>
        <taxon>Candidatus Halobonum</taxon>
    </lineage>
</organism>
<evidence type="ECO:0000256" key="6">
    <source>
        <dbReference type="ARBA" id="ARBA00035120"/>
    </source>
</evidence>
<evidence type="ECO:0000256" key="8">
    <source>
        <dbReference type="HAMAP-Rule" id="MF_00454"/>
    </source>
</evidence>
<dbReference type="STRING" id="1324957.K933_13207"/>
<keyword evidence="8" id="KW-0915">Sodium</keyword>
<keyword evidence="8" id="KW-0407">Ion channel</keyword>
<dbReference type="InterPro" id="IPR003691">
    <property type="entry name" value="FluC"/>
</dbReference>
<dbReference type="AlphaFoldDB" id="V4HA66"/>
<comment type="function">
    <text evidence="8">Fluoride-specific ion channel. Important for reducing fluoride concentration in the cell, thus reducing its toxicity.</text>
</comment>
<keyword evidence="8" id="KW-0479">Metal-binding</keyword>
<protein>
    <recommendedName>
        <fullName evidence="8">Fluoride-specific ion channel FluC</fullName>
    </recommendedName>
</protein>
<feature type="binding site" evidence="8">
    <location>
        <position position="72"/>
    </location>
    <ligand>
        <name>Na(+)</name>
        <dbReference type="ChEBI" id="CHEBI:29101"/>
        <note>structural</note>
    </ligand>
</feature>
<keyword evidence="8" id="KW-0406">Ion transport</keyword>
<dbReference type="RefSeq" id="WP_023395216.1">
    <property type="nucleotide sequence ID" value="NZ_ASGZ01000055.1"/>
</dbReference>
<evidence type="ECO:0000256" key="4">
    <source>
        <dbReference type="ARBA" id="ARBA00022989"/>
    </source>
</evidence>
<evidence type="ECO:0000256" key="3">
    <source>
        <dbReference type="ARBA" id="ARBA00022692"/>
    </source>
</evidence>
<comment type="similarity">
    <text evidence="6 8">Belongs to the fluoride channel Fluc/FEX (TC 1.A.43) family.</text>
</comment>
<proteinExistence type="inferred from homology"/>
<name>V4HA66_9EURY</name>
<keyword evidence="3 8" id="KW-0812">Transmembrane</keyword>
<dbReference type="PANTHER" id="PTHR28259:SF1">
    <property type="entry name" value="FLUORIDE EXPORT PROTEIN 1-RELATED"/>
    <property type="match status" value="1"/>
</dbReference>
<evidence type="ECO:0000256" key="5">
    <source>
        <dbReference type="ARBA" id="ARBA00023136"/>
    </source>
</evidence>
<feature type="binding site" evidence="8">
    <location>
        <position position="75"/>
    </location>
    <ligand>
        <name>Na(+)</name>
        <dbReference type="ChEBI" id="CHEBI:29101"/>
        <note>structural</note>
    </ligand>
</feature>
<comment type="catalytic activity">
    <reaction evidence="7">
        <text>fluoride(in) = fluoride(out)</text>
        <dbReference type="Rhea" id="RHEA:76159"/>
        <dbReference type="ChEBI" id="CHEBI:17051"/>
    </reaction>
    <physiologicalReaction direction="left-to-right" evidence="7">
        <dbReference type="Rhea" id="RHEA:76160"/>
    </physiologicalReaction>
</comment>